<reference evidence="5" key="1">
    <citation type="submission" date="2022-04" db="EMBL/GenBank/DDBJ databases">
        <title>Hymenobacter sp. isolated from the air.</title>
        <authorList>
            <person name="Won M."/>
            <person name="Lee C.-M."/>
            <person name="Woen H.-Y."/>
            <person name="Kwon S.-W."/>
        </authorList>
    </citation>
    <scope>NUCLEOTIDE SEQUENCE</scope>
    <source>
        <strain evidence="5">5420S-77</strain>
    </source>
</reference>
<name>A0ABY4G4I5_9BACT</name>
<keyword evidence="6" id="KW-1185">Reference proteome</keyword>
<protein>
    <recommendedName>
        <fullName evidence="4">DNA mismatch repair proteins mutS family domain-containing protein</fullName>
    </recommendedName>
</protein>
<keyword evidence="3" id="KW-0238">DNA-binding</keyword>
<evidence type="ECO:0000256" key="1">
    <source>
        <dbReference type="ARBA" id="ARBA00022741"/>
    </source>
</evidence>
<evidence type="ECO:0000256" key="2">
    <source>
        <dbReference type="ARBA" id="ARBA00022840"/>
    </source>
</evidence>
<evidence type="ECO:0000313" key="5">
    <source>
        <dbReference type="EMBL" id="UOQ65804.1"/>
    </source>
</evidence>
<dbReference type="Proteomes" id="UP000830401">
    <property type="component" value="Chromosome"/>
</dbReference>
<evidence type="ECO:0000256" key="3">
    <source>
        <dbReference type="ARBA" id="ARBA00023125"/>
    </source>
</evidence>
<dbReference type="PANTHER" id="PTHR11361:SF34">
    <property type="entry name" value="DNA MISMATCH REPAIR PROTEIN MSH1, MITOCHONDRIAL"/>
    <property type="match status" value="1"/>
</dbReference>
<keyword evidence="1" id="KW-0547">Nucleotide-binding</keyword>
<organism evidence="5 6">
    <name type="scientific">Hymenobacter volaticus</name>
    <dbReference type="NCBI Taxonomy" id="2932254"/>
    <lineage>
        <taxon>Bacteria</taxon>
        <taxon>Pseudomonadati</taxon>
        <taxon>Bacteroidota</taxon>
        <taxon>Cytophagia</taxon>
        <taxon>Cytophagales</taxon>
        <taxon>Hymenobacteraceae</taxon>
        <taxon>Hymenobacter</taxon>
    </lineage>
</organism>
<gene>
    <name evidence="5" type="ORF">MUN86_20115</name>
</gene>
<dbReference type="InterPro" id="IPR000432">
    <property type="entry name" value="DNA_mismatch_repair_MutS_C"/>
</dbReference>
<evidence type="ECO:0000313" key="6">
    <source>
        <dbReference type="Proteomes" id="UP000830401"/>
    </source>
</evidence>
<accession>A0ABY4G4I5</accession>
<dbReference type="InterPro" id="IPR027417">
    <property type="entry name" value="P-loop_NTPase"/>
</dbReference>
<feature type="domain" description="DNA mismatch repair proteins mutS family" evidence="4">
    <location>
        <begin position="246"/>
        <end position="426"/>
    </location>
</feature>
<proteinExistence type="predicted"/>
<sequence length="429" mass="48827">MLHVEDLQVEAELVPLFNFTHNAEAETAVLRLLQELPPTAELVREKQRILQGFLASWSVLENFSYQKIQYQEVRKFLADVSSGRVALEVNHIKASVKLLLSEEARYQSRARYVQVIQFLHRLQQHYVHRLDLHVFPVGYRTQLLVLVRFLERFSLENNSQAIQEDQFSVARMVRFAQQLQAIKPEDLTAFWDAFHLFEAYWSVAKGMQTHAFVFPVFQEEGLCLKEFYHPLLKQPVTNSLVLGPTENVVVLTGPNMSGKSTLLKAVGVCVYLAHAGVGVPASRCELPYFQSILIAINLRDSLRDGYSHFMAEIQNLKLVLHAARGAGRTFAIFDELFRGTNVDDAMEITHATVRGLTGFRRSSFLVSTHLLALESQLPKESGISTYCIECVLRNGLPVFSYRLKQGWSSLKIGRLLFEKEGLHALLQPQ</sequence>
<dbReference type="RefSeq" id="WP_245119785.1">
    <property type="nucleotide sequence ID" value="NZ_CP095061.1"/>
</dbReference>
<dbReference type="InterPro" id="IPR045076">
    <property type="entry name" value="MutS"/>
</dbReference>
<dbReference type="SMART" id="SM00534">
    <property type="entry name" value="MUTSac"/>
    <property type="match status" value="1"/>
</dbReference>
<evidence type="ECO:0000259" key="4">
    <source>
        <dbReference type="SMART" id="SM00534"/>
    </source>
</evidence>
<dbReference type="PANTHER" id="PTHR11361">
    <property type="entry name" value="DNA MISMATCH REPAIR PROTEIN MUTS FAMILY MEMBER"/>
    <property type="match status" value="1"/>
</dbReference>
<dbReference type="Gene3D" id="3.40.50.300">
    <property type="entry name" value="P-loop containing nucleotide triphosphate hydrolases"/>
    <property type="match status" value="1"/>
</dbReference>
<dbReference type="EMBL" id="CP095061">
    <property type="protein sequence ID" value="UOQ65804.1"/>
    <property type="molecule type" value="Genomic_DNA"/>
</dbReference>
<dbReference type="SUPFAM" id="SSF52540">
    <property type="entry name" value="P-loop containing nucleoside triphosphate hydrolases"/>
    <property type="match status" value="1"/>
</dbReference>
<keyword evidence="2" id="KW-0067">ATP-binding</keyword>
<dbReference type="Pfam" id="PF00488">
    <property type="entry name" value="MutS_V"/>
    <property type="match status" value="1"/>
</dbReference>